<keyword evidence="3" id="KW-1185">Reference proteome</keyword>
<sequence>MFGGIGSFFGKLFGTDKALGGIVDGVANSLDKLVYTDEEKAEDHAKSVTEARRMVVDWMAATSGQNLARRLIALAITGVWLGMYLLSVMANMIAVFVETDDKLVELSIIARNSANDMGSAVMLILAFYFAAPHMGDIASAALGKMKTDRGG</sequence>
<evidence type="ECO:0008006" key="4">
    <source>
        <dbReference type="Google" id="ProtNLM"/>
    </source>
</evidence>
<evidence type="ECO:0000313" key="3">
    <source>
        <dbReference type="Proteomes" id="UP000233332"/>
    </source>
</evidence>
<name>A0A2N3L0T4_9PROT</name>
<evidence type="ECO:0000313" key="2">
    <source>
        <dbReference type="EMBL" id="PKR56330.1"/>
    </source>
</evidence>
<feature type="transmembrane region" description="Helical" evidence="1">
    <location>
        <begin position="117"/>
        <end position="142"/>
    </location>
</feature>
<dbReference type="RefSeq" id="WP_101304935.1">
    <property type="nucleotide sequence ID" value="NZ_NXGX01000015.1"/>
</dbReference>
<evidence type="ECO:0000256" key="1">
    <source>
        <dbReference type="SAM" id="Phobius"/>
    </source>
</evidence>
<dbReference type="Proteomes" id="UP000233332">
    <property type="component" value="Unassembled WGS sequence"/>
</dbReference>
<keyword evidence="1" id="KW-1133">Transmembrane helix</keyword>
<accession>A0A2N3L0T4</accession>
<gene>
    <name evidence="2" type="ORF">COO92_21225</name>
</gene>
<dbReference type="AlphaFoldDB" id="A0A2N3L0T4"/>
<keyword evidence="1" id="KW-0472">Membrane</keyword>
<dbReference type="EMBL" id="NXGX01000015">
    <property type="protein sequence ID" value="PKR56330.1"/>
    <property type="molecule type" value="Genomic_DNA"/>
</dbReference>
<feature type="transmembrane region" description="Helical" evidence="1">
    <location>
        <begin position="71"/>
        <end position="97"/>
    </location>
</feature>
<comment type="caution">
    <text evidence="2">The sequence shown here is derived from an EMBL/GenBank/DDBJ whole genome shotgun (WGS) entry which is preliminary data.</text>
</comment>
<organism evidence="2 3">
    <name type="scientific">Thalassospira lohafexi</name>
    <dbReference type="NCBI Taxonomy" id="744227"/>
    <lineage>
        <taxon>Bacteria</taxon>
        <taxon>Pseudomonadati</taxon>
        <taxon>Pseudomonadota</taxon>
        <taxon>Alphaproteobacteria</taxon>
        <taxon>Rhodospirillales</taxon>
        <taxon>Thalassospiraceae</taxon>
        <taxon>Thalassospira</taxon>
    </lineage>
</organism>
<reference evidence="2 3" key="1">
    <citation type="submission" date="2017-09" db="EMBL/GenBank/DDBJ databases">
        <title>Biodiversity and function of Thalassospira species in the particle-attached aromatic-hydrocarbon-degrading consortia from the surface seawater of the China South Sea.</title>
        <authorList>
            <person name="Dong C."/>
            <person name="Lai Q."/>
            <person name="Shao Z."/>
        </authorList>
    </citation>
    <scope>NUCLEOTIDE SEQUENCE [LARGE SCALE GENOMIC DNA]</scope>
    <source>
        <strain evidence="2 3">139Z-12</strain>
    </source>
</reference>
<proteinExistence type="predicted"/>
<protein>
    <recommendedName>
        <fullName evidence="4">TMhelix containing protein</fullName>
    </recommendedName>
</protein>
<keyword evidence="1" id="KW-0812">Transmembrane</keyword>